<protein>
    <recommendedName>
        <fullName evidence="7">SKP1 component dimerisation domain-containing protein</fullName>
    </recommendedName>
</protein>
<evidence type="ECO:0000256" key="4">
    <source>
        <dbReference type="SAM" id="MobiDB-lite"/>
    </source>
</evidence>
<comment type="caution">
    <text evidence="5">The sequence shown here is derived from an EMBL/GenBank/DDBJ whole genome shotgun (WGS) entry which is preliminary data.</text>
</comment>
<dbReference type="EMBL" id="DAKRPA010000115">
    <property type="protein sequence ID" value="DAZ98123.1"/>
    <property type="molecule type" value="Genomic_DNA"/>
</dbReference>
<organism evidence="5 6">
    <name type="scientific">Lagenidium giganteum</name>
    <dbReference type="NCBI Taxonomy" id="4803"/>
    <lineage>
        <taxon>Eukaryota</taxon>
        <taxon>Sar</taxon>
        <taxon>Stramenopiles</taxon>
        <taxon>Oomycota</taxon>
        <taxon>Peronosporomycetes</taxon>
        <taxon>Pythiales</taxon>
        <taxon>Pythiaceae</taxon>
    </lineage>
</organism>
<evidence type="ECO:0000313" key="6">
    <source>
        <dbReference type="Proteomes" id="UP001146120"/>
    </source>
</evidence>
<dbReference type="SUPFAM" id="SSF54695">
    <property type="entry name" value="POZ domain"/>
    <property type="match status" value="1"/>
</dbReference>
<evidence type="ECO:0000256" key="1">
    <source>
        <dbReference type="ARBA" id="ARBA00009993"/>
    </source>
</evidence>
<keyword evidence="2" id="KW-0833">Ubl conjugation pathway</keyword>
<proteinExistence type="inferred from homology"/>
<dbReference type="AlphaFoldDB" id="A0AAV2YY57"/>
<dbReference type="PANTHER" id="PTHR11165">
    <property type="entry name" value="SKP1"/>
    <property type="match status" value="1"/>
</dbReference>
<dbReference type="InterPro" id="IPR036296">
    <property type="entry name" value="SKP1-like_dim_sf"/>
</dbReference>
<dbReference type="SUPFAM" id="SSF81382">
    <property type="entry name" value="Skp1 dimerisation domain-like"/>
    <property type="match status" value="1"/>
</dbReference>
<dbReference type="InterPro" id="IPR001232">
    <property type="entry name" value="SKP1-like"/>
</dbReference>
<dbReference type="SMART" id="SM00512">
    <property type="entry name" value="Skp1"/>
    <property type="match status" value="1"/>
</dbReference>
<gene>
    <name evidence="5" type="ORF">N0F65_003109</name>
</gene>
<feature type="coiled-coil region" evidence="3">
    <location>
        <begin position="399"/>
        <end position="426"/>
    </location>
</feature>
<dbReference type="InterPro" id="IPR016897">
    <property type="entry name" value="SKP1"/>
</dbReference>
<evidence type="ECO:0000256" key="3">
    <source>
        <dbReference type="SAM" id="Coils"/>
    </source>
</evidence>
<accession>A0AAV2YY57</accession>
<keyword evidence="3" id="KW-0175">Coiled coil</keyword>
<reference evidence="5" key="2">
    <citation type="journal article" date="2023" name="Microbiol Resour">
        <title>Decontamination and Annotation of the Draft Genome Sequence of the Oomycete Lagenidium giganteum ARSEF 373.</title>
        <authorList>
            <person name="Morgan W.R."/>
            <person name="Tartar A."/>
        </authorList>
    </citation>
    <scope>NUCLEOTIDE SEQUENCE</scope>
    <source>
        <strain evidence="5">ARSEF 373</strain>
    </source>
</reference>
<dbReference type="Proteomes" id="UP001146120">
    <property type="component" value="Unassembled WGS sequence"/>
</dbReference>
<evidence type="ECO:0000256" key="2">
    <source>
        <dbReference type="ARBA" id="ARBA00022786"/>
    </source>
</evidence>
<feature type="region of interest" description="Disordered" evidence="4">
    <location>
        <begin position="203"/>
        <end position="272"/>
    </location>
</feature>
<sequence>MAALHQATARPAPRRSRLQLQCSDGRLFDVTHEEAMMSSTLWMLLQDIIDKKAKAMAKQHTIPIFDVPSESVELALYYCRCLYKHQVEENDLPLQEWNKKFVELDSKTLCDLAKVASHLDIQPLVDLTCRSIAQIMSATEAAHEIRQKFGLDDPPEGVECGCELRNGMAGIDFDMFNALDHDLCTDEYELVEFDQPSVDELVNFINGDSTTNPNAGPPSSKGSRKSCPHGPSSQNDCTDCDPSAPGSSKKKKKKKKKKKTSVTSESDATTAATTSIKNLEQVPLALDTPELAETYVSTLGHMKEHIADLVNLTPLDQLLKLMQITGISTIDELKKEMEARMNAKLAERCAKLSAQLHELTQQGKFMSAAMDGVDNNDPDGRCHAHKGRKQGSQLKQPTAADMERQQEQLKQKMLEVADQMAELARMSGGTSPRTLKKEIEGAKKSAIAVEKLNMDEKMQLAKENPSAIFQESKFEDEDDEEIEEEVMLFRLALEEAHMESKQARQEKIKPRVKFAPQDVFRSSASIDRRHSRTLLTPSS</sequence>
<evidence type="ECO:0000313" key="5">
    <source>
        <dbReference type="EMBL" id="DAZ98123.1"/>
    </source>
</evidence>
<dbReference type="GO" id="GO:0006511">
    <property type="term" value="P:ubiquitin-dependent protein catabolic process"/>
    <property type="evidence" value="ECO:0007669"/>
    <property type="project" value="InterPro"/>
</dbReference>
<dbReference type="Gene3D" id="3.30.710.10">
    <property type="entry name" value="Potassium Channel Kv1.1, Chain A"/>
    <property type="match status" value="1"/>
</dbReference>
<keyword evidence="6" id="KW-1185">Reference proteome</keyword>
<feature type="compositionally biased region" description="Basic residues" evidence="4">
    <location>
        <begin position="248"/>
        <end position="260"/>
    </location>
</feature>
<evidence type="ECO:0008006" key="7">
    <source>
        <dbReference type="Google" id="ProtNLM"/>
    </source>
</evidence>
<reference evidence="5" key="1">
    <citation type="submission" date="2022-11" db="EMBL/GenBank/DDBJ databases">
        <authorList>
            <person name="Morgan W.R."/>
            <person name="Tartar A."/>
        </authorList>
    </citation>
    <scope>NUCLEOTIDE SEQUENCE</scope>
    <source>
        <strain evidence="5">ARSEF 373</strain>
    </source>
</reference>
<feature type="compositionally biased region" description="Low complexity" evidence="4">
    <location>
        <begin position="261"/>
        <end position="272"/>
    </location>
</feature>
<comment type="similarity">
    <text evidence="1">Belongs to the SKP1 family.</text>
</comment>
<dbReference type="InterPro" id="IPR011333">
    <property type="entry name" value="SKP1/BTB/POZ_sf"/>
</dbReference>
<name>A0AAV2YY57_9STRA</name>